<comment type="similarity">
    <text evidence="5">Belongs to the protein kinase superfamily. Ser/Thr protein kinase family. GCN2 subfamily.</text>
</comment>
<dbReference type="GO" id="GO:0005634">
    <property type="term" value="C:nucleus"/>
    <property type="evidence" value="ECO:0007669"/>
    <property type="project" value="TreeGrafter"/>
</dbReference>
<dbReference type="GO" id="GO:0004672">
    <property type="term" value="F:protein kinase activity"/>
    <property type="evidence" value="ECO:0007669"/>
    <property type="project" value="InterPro"/>
</dbReference>
<evidence type="ECO:0000256" key="2">
    <source>
        <dbReference type="ARBA" id="ARBA00022741"/>
    </source>
</evidence>
<dbReference type="AlphaFoldDB" id="A0A9K3GR58"/>
<dbReference type="SUPFAM" id="SSF56112">
    <property type="entry name" value="Protein kinase-like (PK-like)"/>
    <property type="match status" value="1"/>
</dbReference>
<dbReference type="GO" id="GO:0005737">
    <property type="term" value="C:cytoplasm"/>
    <property type="evidence" value="ECO:0007669"/>
    <property type="project" value="TreeGrafter"/>
</dbReference>
<dbReference type="InterPro" id="IPR011009">
    <property type="entry name" value="Kinase-like_dom_sf"/>
</dbReference>
<dbReference type="PROSITE" id="PS00108">
    <property type="entry name" value="PROTEIN_KINASE_ST"/>
    <property type="match status" value="1"/>
</dbReference>
<evidence type="ECO:0000256" key="3">
    <source>
        <dbReference type="ARBA" id="ARBA00022777"/>
    </source>
</evidence>
<feature type="non-terminal residue" evidence="7">
    <location>
        <position position="1"/>
    </location>
</feature>
<feature type="domain" description="Protein kinase" evidence="6">
    <location>
        <begin position="1"/>
        <end position="97"/>
    </location>
</feature>
<name>A0A9K3GR58_9EUKA</name>
<sequence>MELIDGCDLEEYISQHLQACGDTPVPHVLSVIRQILLGLVDIHAQRIIHRDLKPDNILVGEKDGLPLVKITDLGLCKPMDYGESVTDTVNVGNALYR</sequence>
<keyword evidence="4" id="KW-0067">ATP-binding</keyword>
<evidence type="ECO:0000313" key="8">
    <source>
        <dbReference type="Proteomes" id="UP000265618"/>
    </source>
</evidence>
<evidence type="ECO:0000256" key="4">
    <source>
        <dbReference type="ARBA" id="ARBA00022840"/>
    </source>
</evidence>
<accession>A0A9K3GR58</accession>
<dbReference type="Gene3D" id="1.10.510.10">
    <property type="entry name" value="Transferase(Phosphotransferase) domain 1"/>
    <property type="match status" value="1"/>
</dbReference>
<dbReference type="PROSITE" id="PS50011">
    <property type="entry name" value="PROTEIN_KINASE_DOM"/>
    <property type="match status" value="1"/>
</dbReference>
<dbReference type="EMBL" id="BDIP01009717">
    <property type="protein sequence ID" value="GIQ92442.1"/>
    <property type="molecule type" value="Genomic_DNA"/>
</dbReference>
<dbReference type="InterPro" id="IPR050339">
    <property type="entry name" value="CC_SR_Kinase"/>
</dbReference>
<dbReference type="GO" id="GO:0005524">
    <property type="term" value="F:ATP binding"/>
    <property type="evidence" value="ECO:0007669"/>
    <property type="project" value="UniProtKB-KW"/>
</dbReference>
<evidence type="ECO:0000256" key="5">
    <source>
        <dbReference type="ARBA" id="ARBA00037982"/>
    </source>
</evidence>
<dbReference type="Proteomes" id="UP000265618">
    <property type="component" value="Unassembled WGS sequence"/>
</dbReference>
<proteinExistence type="inferred from homology"/>
<dbReference type="InterPro" id="IPR000719">
    <property type="entry name" value="Prot_kinase_dom"/>
</dbReference>
<dbReference type="Pfam" id="PF00069">
    <property type="entry name" value="Pkinase"/>
    <property type="match status" value="1"/>
</dbReference>
<comment type="caution">
    <text evidence="7">The sequence shown here is derived from an EMBL/GenBank/DDBJ whole genome shotgun (WGS) entry which is preliminary data.</text>
</comment>
<dbReference type="InterPro" id="IPR008271">
    <property type="entry name" value="Ser/Thr_kinase_AS"/>
</dbReference>
<keyword evidence="2" id="KW-0547">Nucleotide-binding</keyword>
<organism evidence="7 8">
    <name type="scientific">Kipferlia bialata</name>
    <dbReference type="NCBI Taxonomy" id="797122"/>
    <lineage>
        <taxon>Eukaryota</taxon>
        <taxon>Metamonada</taxon>
        <taxon>Carpediemonas-like organisms</taxon>
        <taxon>Kipferlia</taxon>
    </lineage>
</organism>
<evidence type="ECO:0000313" key="7">
    <source>
        <dbReference type="EMBL" id="GIQ92442.1"/>
    </source>
</evidence>
<keyword evidence="8" id="KW-1185">Reference proteome</keyword>
<evidence type="ECO:0000256" key="1">
    <source>
        <dbReference type="ARBA" id="ARBA00022679"/>
    </source>
</evidence>
<keyword evidence="3" id="KW-0418">Kinase</keyword>
<dbReference type="OrthoDB" id="5979581at2759"/>
<evidence type="ECO:0000259" key="6">
    <source>
        <dbReference type="PROSITE" id="PS50011"/>
    </source>
</evidence>
<protein>
    <recommendedName>
        <fullName evidence="6">Protein kinase domain-containing protein</fullName>
    </recommendedName>
</protein>
<gene>
    <name evidence="7" type="ORF">KIPB_016215</name>
</gene>
<reference evidence="7 8" key="1">
    <citation type="journal article" date="2018" name="PLoS ONE">
        <title>The draft genome of Kipferlia bialata reveals reductive genome evolution in fornicate parasites.</title>
        <authorList>
            <person name="Tanifuji G."/>
            <person name="Takabayashi S."/>
            <person name="Kume K."/>
            <person name="Takagi M."/>
            <person name="Nakayama T."/>
            <person name="Kamikawa R."/>
            <person name="Inagaki Y."/>
            <person name="Hashimoto T."/>
        </authorList>
    </citation>
    <scope>NUCLEOTIDE SEQUENCE [LARGE SCALE GENOMIC DNA]</scope>
    <source>
        <strain evidence="7">NY0173</strain>
    </source>
</reference>
<keyword evidence="1" id="KW-0808">Transferase</keyword>
<dbReference type="PANTHER" id="PTHR11042">
    <property type="entry name" value="EUKARYOTIC TRANSLATION INITIATION FACTOR 2-ALPHA KINASE EIF2-ALPHA KINASE -RELATED"/>
    <property type="match status" value="1"/>
</dbReference>